<gene>
    <name evidence="1" type="ORF">ANBU17_25700</name>
</gene>
<dbReference type="EMBL" id="BLYI01000062">
    <property type="protein sequence ID" value="GFO86223.1"/>
    <property type="molecule type" value="Genomic_DNA"/>
</dbReference>
<name>A0A916QCP0_9FIRM</name>
<sequence>MSSGKYWKSTQRCINGQNIAGMEFRNEKKGDIINLICLFGAECEEVKRKKEIKIWGTRQ</sequence>
<comment type="caution">
    <text evidence="1">The sequence shown here is derived from an EMBL/GenBank/DDBJ whole genome shotgun (WGS) entry which is preliminary data.</text>
</comment>
<evidence type="ECO:0000313" key="2">
    <source>
        <dbReference type="Proteomes" id="UP000613208"/>
    </source>
</evidence>
<dbReference type="Proteomes" id="UP000613208">
    <property type="component" value="Unassembled WGS sequence"/>
</dbReference>
<evidence type="ECO:0000313" key="1">
    <source>
        <dbReference type="EMBL" id="GFO86223.1"/>
    </source>
</evidence>
<accession>A0A916QCP0</accession>
<reference evidence="1" key="1">
    <citation type="submission" date="2020-06" db="EMBL/GenBank/DDBJ databases">
        <title>Characterization of fructooligosaccharide metabolism and fructooligosaccharide-degrading enzymes in human commensal butyrate producers.</title>
        <authorList>
            <person name="Tanno H."/>
            <person name="Fujii T."/>
            <person name="Hirano K."/>
            <person name="Maeno S."/>
            <person name="Tonozuka T."/>
            <person name="Sakamoto M."/>
            <person name="Ohkuma M."/>
            <person name="Tochio T."/>
            <person name="Endo A."/>
        </authorList>
    </citation>
    <scope>NUCLEOTIDE SEQUENCE</scope>
    <source>
        <strain evidence="1">JCM 17466</strain>
    </source>
</reference>
<dbReference type="AlphaFoldDB" id="A0A916QCP0"/>
<proteinExistence type="predicted"/>
<organism evidence="1 2">
    <name type="scientific">Anaerostipes butyraticus</name>
    <dbReference type="NCBI Taxonomy" id="645466"/>
    <lineage>
        <taxon>Bacteria</taxon>
        <taxon>Bacillati</taxon>
        <taxon>Bacillota</taxon>
        <taxon>Clostridia</taxon>
        <taxon>Lachnospirales</taxon>
        <taxon>Lachnospiraceae</taxon>
        <taxon>Anaerostipes</taxon>
    </lineage>
</organism>
<protein>
    <submittedName>
        <fullName evidence="1">Uncharacterized protein</fullName>
    </submittedName>
</protein>
<keyword evidence="2" id="KW-1185">Reference proteome</keyword>